<comment type="cofactor">
    <cofactor evidence="12">
        <name>Mg(2+)</name>
        <dbReference type="ChEBI" id="CHEBI:18420"/>
    </cofactor>
    <cofactor evidence="12">
        <name>Mn(2+)</name>
        <dbReference type="ChEBI" id="CHEBI:29035"/>
    </cofactor>
    <text evidence="12">Magnesium. Can also use manganese.</text>
</comment>
<keyword evidence="6 11" id="KW-0479">Metal-binding</keyword>
<evidence type="ECO:0000256" key="7">
    <source>
        <dbReference type="ARBA" id="ARBA00022827"/>
    </source>
</evidence>
<keyword evidence="8 11" id="KW-0460">Magnesium</keyword>
<evidence type="ECO:0000256" key="9">
    <source>
        <dbReference type="ARBA" id="ARBA00031306"/>
    </source>
</evidence>
<keyword evidence="15" id="KW-1185">Reference proteome</keyword>
<feature type="binding site" evidence="12">
    <location>
        <position position="176"/>
    </location>
    <ligand>
        <name>Mg(2+)</name>
        <dbReference type="ChEBI" id="CHEBI:18420"/>
    </ligand>
</feature>
<keyword evidence="13" id="KW-0472">Membrane</keyword>
<keyword evidence="7 11" id="KW-0274">FAD</keyword>
<dbReference type="Gene3D" id="3.10.520.10">
    <property type="entry name" value="ApbE-like domains"/>
    <property type="match status" value="1"/>
</dbReference>
<dbReference type="GO" id="GO:0005886">
    <property type="term" value="C:plasma membrane"/>
    <property type="evidence" value="ECO:0007669"/>
    <property type="project" value="UniProtKB-SubCell"/>
</dbReference>
<evidence type="ECO:0000313" key="14">
    <source>
        <dbReference type="EMBL" id="ODN67422.1"/>
    </source>
</evidence>
<dbReference type="InterPro" id="IPR003374">
    <property type="entry name" value="ApbE-like_sf"/>
</dbReference>
<dbReference type="PROSITE" id="PS51257">
    <property type="entry name" value="PROKAR_LIPOPROTEIN"/>
    <property type="match status" value="1"/>
</dbReference>
<comment type="subcellular location">
    <subcellularLocation>
        <location evidence="13">Cell inner membrane</location>
        <topology evidence="13">Lipid-anchor</topology>
        <orientation evidence="13">Periplasmic side</orientation>
    </subcellularLocation>
</comment>
<dbReference type="PATRIC" id="fig|291169.3.peg.962"/>
<keyword evidence="13 14" id="KW-0449">Lipoprotein</keyword>
<dbReference type="EC" id="2.7.1.180" evidence="2 11"/>
<accession>A0A1E3GTM6</accession>
<dbReference type="Proteomes" id="UP000094379">
    <property type="component" value="Unassembled WGS sequence"/>
</dbReference>
<dbReference type="STRING" id="291169.A9E74_00956"/>
<comment type="caution">
    <text evidence="14">The sequence shown here is derived from an EMBL/GenBank/DDBJ whole genome shotgun (WGS) entry which is preliminary data.</text>
</comment>
<name>A0A1E3GTM6_9GAMM</name>
<keyword evidence="13" id="KW-0997">Cell inner membrane</keyword>
<dbReference type="GO" id="GO:0016740">
    <property type="term" value="F:transferase activity"/>
    <property type="evidence" value="ECO:0007669"/>
    <property type="project" value="UniProtKB-UniRule"/>
</dbReference>
<comment type="function">
    <text evidence="13">Flavin transferase that catalyzes the transfer of the FMN moiety of FAD and its covalent binding to the hydroxyl group of a threonine residue in a target flavoprotein.</text>
</comment>
<proteinExistence type="inferred from homology"/>
<dbReference type="SUPFAM" id="SSF143631">
    <property type="entry name" value="ApbE-like"/>
    <property type="match status" value="1"/>
</dbReference>
<reference evidence="14 15" key="1">
    <citation type="submission" date="2016-07" db="EMBL/GenBank/DDBJ databases">
        <title>Draft Genome Sequence of Methylophaga muralis Bur 1.</title>
        <authorList>
            <person name="Vasilenko O.V."/>
            <person name="Doronina N.V."/>
            <person name="Shmareva M.N."/>
            <person name="Tarlachkov S.V."/>
            <person name="Mustakhimov I."/>
            <person name="Trotsenko Y.A."/>
        </authorList>
    </citation>
    <scope>NUCLEOTIDE SEQUENCE [LARGE SCALE GENOMIC DNA]</scope>
    <source>
        <strain evidence="14 15">Bur 1</strain>
    </source>
</reference>
<evidence type="ECO:0000256" key="2">
    <source>
        <dbReference type="ARBA" id="ARBA00011955"/>
    </source>
</evidence>
<evidence type="ECO:0000256" key="10">
    <source>
        <dbReference type="ARBA" id="ARBA00048540"/>
    </source>
</evidence>
<evidence type="ECO:0000256" key="11">
    <source>
        <dbReference type="PIRNR" id="PIRNR006268"/>
    </source>
</evidence>
<evidence type="ECO:0000256" key="6">
    <source>
        <dbReference type="ARBA" id="ARBA00022723"/>
    </source>
</evidence>
<dbReference type="Pfam" id="PF02424">
    <property type="entry name" value="ApbE"/>
    <property type="match status" value="1"/>
</dbReference>
<dbReference type="PIRSF" id="PIRSF006268">
    <property type="entry name" value="ApbE"/>
    <property type="match status" value="1"/>
</dbReference>
<evidence type="ECO:0000256" key="12">
    <source>
        <dbReference type="PIRSR" id="PIRSR006268-2"/>
    </source>
</evidence>
<protein>
    <recommendedName>
        <fullName evidence="3 11">FAD:protein FMN transferase</fullName>
        <ecNumber evidence="2 11">2.7.1.180</ecNumber>
    </recommendedName>
    <alternativeName>
        <fullName evidence="9 11">Flavin transferase</fullName>
    </alternativeName>
</protein>
<dbReference type="AlphaFoldDB" id="A0A1E3GTM6"/>
<dbReference type="PANTHER" id="PTHR30040">
    <property type="entry name" value="THIAMINE BIOSYNTHESIS LIPOPROTEIN APBE"/>
    <property type="match status" value="1"/>
</dbReference>
<feature type="binding site" evidence="12">
    <location>
        <position position="291"/>
    </location>
    <ligand>
        <name>Mg(2+)</name>
        <dbReference type="ChEBI" id="CHEBI:18420"/>
    </ligand>
</feature>
<comment type="catalytic activity">
    <reaction evidence="10 11 13">
        <text>L-threonyl-[protein] + FAD = FMN-L-threonyl-[protein] + AMP + H(+)</text>
        <dbReference type="Rhea" id="RHEA:36847"/>
        <dbReference type="Rhea" id="RHEA-COMP:11060"/>
        <dbReference type="Rhea" id="RHEA-COMP:11061"/>
        <dbReference type="ChEBI" id="CHEBI:15378"/>
        <dbReference type="ChEBI" id="CHEBI:30013"/>
        <dbReference type="ChEBI" id="CHEBI:57692"/>
        <dbReference type="ChEBI" id="CHEBI:74257"/>
        <dbReference type="ChEBI" id="CHEBI:456215"/>
        <dbReference type="EC" id="2.7.1.180"/>
    </reaction>
</comment>
<keyword evidence="13" id="KW-1003">Cell membrane</keyword>
<evidence type="ECO:0000313" key="15">
    <source>
        <dbReference type="Proteomes" id="UP000094379"/>
    </source>
</evidence>
<keyword evidence="4 11" id="KW-0285">Flavoprotein</keyword>
<dbReference type="EMBL" id="MCRI01000006">
    <property type="protein sequence ID" value="ODN67422.1"/>
    <property type="molecule type" value="Genomic_DNA"/>
</dbReference>
<evidence type="ECO:0000256" key="8">
    <source>
        <dbReference type="ARBA" id="ARBA00022842"/>
    </source>
</evidence>
<sequence>MKTVLHSLLLVIGLTLLTACGDSDRALQAKFYAFGTEIDVSLYGVDQEAAAKTIDALEQSFSDVNDLWHAWQPSVLTKINDAIAAGEPIEVDDKVASVILLAQTLARESGQLFNPAAGNLFKLWGYEQDNWFESRPPPAQDDIDAWLADSPTMEDIQIENGLLTSNNTNVRLGFGGFAKGYAVDNAIAILQQQGIQHAVVNIGGDLRAIGKHGERPWIIGIRHPRHDRVLASVAVSDDESVFSSGDYERFFIYEGKRYPHILDPRTGYPADQAMSSTVIHENASLADAAATAIFVAGRDWPTVAADMGLNMVMLVTADGEVEMSPAMQQRVRLTGHDREPIIRDIPQE</sequence>
<evidence type="ECO:0000256" key="3">
    <source>
        <dbReference type="ARBA" id="ARBA00016337"/>
    </source>
</evidence>
<feature type="binding site" evidence="12">
    <location>
        <position position="287"/>
    </location>
    <ligand>
        <name>Mg(2+)</name>
        <dbReference type="ChEBI" id="CHEBI:18420"/>
    </ligand>
</feature>
<dbReference type="GO" id="GO:0046872">
    <property type="term" value="F:metal ion binding"/>
    <property type="evidence" value="ECO:0007669"/>
    <property type="project" value="UniProtKB-UniRule"/>
</dbReference>
<evidence type="ECO:0000256" key="4">
    <source>
        <dbReference type="ARBA" id="ARBA00022630"/>
    </source>
</evidence>
<dbReference type="PANTHER" id="PTHR30040:SF2">
    <property type="entry name" value="FAD:PROTEIN FMN TRANSFERASE"/>
    <property type="match status" value="1"/>
</dbReference>
<dbReference type="InterPro" id="IPR024932">
    <property type="entry name" value="ApbE"/>
</dbReference>
<evidence type="ECO:0000256" key="5">
    <source>
        <dbReference type="ARBA" id="ARBA00022679"/>
    </source>
</evidence>
<dbReference type="RefSeq" id="WP_069295475.1">
    <property type="nucleotide sequence ID" value="NZ_MCRI01000006.1"/>
</dbReference>
<comment type="similarity">
    <text evidence="1 11 13">Belongs to the ApbE family.</text>
</comment>
<evidence type="ECO:0000256" key="13">
    <source>
        <dbReference type="RuleBase" id="RU363002"/>
    </source>
</evidence>
<keyword evidence="5 11" id="KW-0808">Transferase</keyword>
<gene>
    <name evidence="14" type="primary">apbE</name>
    <name evidence="14" type="ORF">A9E74_00956</name>
</gene>
<evidence type="ECO:0000256" key="1">
    <source>
        <dbReference type="ARBA" id="ARBA00008282"/>
    </source>
</evidence>
<organism evidence="14 15">
    <name type="scientific">Methylophaga muralis</name>
    <dbReference type="NCBI Taxonomy" id="291169"/>
    <lineage>
        <taxon>Bacteria</taxon>
        <taxon>Pseudomonadati</taxon>
        <taxon>Pseudomonadota</taxon>
        <taxon>Gammaproteobacteria</taxon>
        <taxon>Thiotrichales</taxon>
        <taxon>Piscirickettsiaceae</taxon>
        <taxon>Methylophaga</taxon>
    </lineage>
</organism>